<dbReference type="EMBL" id="VJMH01005538">
    <property type="protein sequence ID" value="KAF0694803.1"/>
    <property type="molecule type" value="Genomic_DNA"/>
</dbReference>
<keyword evidence="4" id="KW-1185">Reference proteome</keyword>
<accession>A0A485L223</accession>
<keyword evidence="1" id="KW-0812">Transmembrane</keyword>
<dbReference type="Proteomes" id="UP000332933">
    <property type="component" value="Unassembled WGS sequence"/>
</dbReference>
<evidence type="ECO:0000313" key="2">
    <source>
        <dbReference type="EMBL" id="KAF0694803.1"/>
    </source>
</evidence>
<protein>
    <submittedName>
        <fullName evidence="3">Aste57867_14327 protein</fullName>
    </submittedName>
</protein>
<proteinExistence type="predicted"/>
<keyword evidence="1" id="KW-0472">Membrane</keyword>
<gene>
    <name evidence="3" type="primary">Aste57867_14327</name>
    <name evidence="2" type="ORF">As57867_014273</name>
    <name evidence="3" type="ORF">ASTE57867_14327</name>
</gene>
<evidence type="ECO:0000313" key="3">
    <source>
        <dbReference type="EMBL" id="VFT91151.1"/>
    </source>
</evidence>
<organism evidence="3 4">
    <name type="scientific">Aphanomyces stellatus</name>
    <dbReference type="NCBI Taxonomy" id="120398"/>
    <lineage>
        <taxon>Eukaryota</taxon>
        <taxon>Sar</taxon>
        <taxon>Stramenopiles</taxon>
        <taxon>Oomycota</taxon>
        <taxon>Saprolegniomycetes</taxon>
        <taxon>Saprolegniales</taxon>
        <taxon>Verrucalvaceae</taxon>
        <taxon>Aphanomyces</taxon>
    </lineage>
</organism>
<sequence length="571" mass="63677">MHRSNRTPRVRFNRRSVVLSSIFTLNLLVLPLEVYMYEVSPFERTGFRAPPLFPGAYGPQSNPDAFVPVFQALYNDSSQVYSYDRMNLLDVICTTLPRNQSLCDSSATILHTHVGAFYYPKDLQNHLAKLTCTAPSPNGVARSWHFRLFGHITSTSVVWLDDATSDPFGSTSTIHYLFIPLRQPMAWLVFKLAARLAMWNYIVYLIVHRYVRHVCHLGHLLETHQMHEGSSAVRFDIVVGEPTPVIVAHPLICLFFIADMWVSAEYFGLACLRVSQLSNLFCFFLGLLFCARMMWFAVAVLMTTNAILKRRRKHFQSSPVDTTTLTVLAAVLGTVAIHVQAVSPVVLEFYAFLFNAATVVNETGQVTGLECGYAMAVASVTLGCVPAALVFSTSLRPTKQAVGQRLRRMSTRLGISPRTVDVAGTTEQPRHYVESMFGFSDLKQRLTLWLCCGHRANIENICYGGSAYRLFHVDAAYRTERTISQRDTDCFVFGFDATNRLVEVTRVSLVANIDMTLPRHRRGVAPTVEDTAPQNVSTLAVGRVFIGPRCDVGALPSTSLRHGACGSAWVA</sequence>
<feature type="transmembrane region" description="Helical" evidence="1">
    <location>
        <begin position="283"/>
        <end position="304"/>
    </location>
</feature>
<evidence type="ECO:0000313" key="4">
    <source>
        <dbReference type="Proteomes" id="UP000332933"/>
    </source>
</evidence>
<reference evidence="3 4" key="1">
    <citation type="submission" date="2019-03" db="EMBL/GenBank/DDBJ databases">
        <authorList>
            <person name="Gaulin E."/>
            <person name="Dumas B."/>
        </authorList>
    </citation>
    <scope>NUCLEOTIDE SEQUENCE [LARGE SCALE GENOMIC DNA]</scope>
    <source>
        <strain evidence="3">CBS 568.67</strain>
    </source>
</reference>
<evidence type="ECO:0000256" key="1">
    <source>
        <dbReference type="SAM" id="Phobius"/>
    </source>
</evidence>
<feature type="transmembrane region" description="Helical" evidence="1">
    <location>
        <begin position="244"/>
        <end position="263"/>
    </location>
</feature>
<dbReference type="EMBL" id="CAADRA010005559">
    <property type="protein sequence ID" value="VFT91151.1"/>
    <property type="molecule type" value="Genomic_DNA"/>
</dbReference>
<feature type="transmembrane region" description="Helical" evidence="1">
    <location>
        <begin position="373"/>
        <end position="395"/>
    </location>
</feature>
<feature type="transmembrane region" description="Helical" evidence="1">
    <location>
        <begin position="325"/>
        <end position="353"/>
    </location>
</feature>
<name>A0A485L223_9STRA</name>
<feature type="transmembrane region" description="Helical" evidence="1">
    <location>
        <begin position="12"/>
        <end position="32"/>
    </location>
</feature>
<dbReference type="OrthoDB" id="75693at2759"/>
<reference evidence="2" key="2">
    <citation type="submission" date="2019-06" db="EMBL/GenBank/DDBJ databases">
        <title>Genomics analysis of Aphanomyces spp. identifies a new class of oomycete effector associated with host adaptation.</title>
        <authorList>
            <person name="Gaulin E."/>
        </authorList>
    </citation>
    <scope>NUCLEOTIDE SEQUENCE</scope>
    <source>
        <strain evidence="2">CBS 578.67</strain>
    </source>
</reference>
<keyword evidence="1" id="KW-1133">Transmembrane helix</keyword>
<dbReference type="AlphaFoldDB" id="A0A485L223"/>
<feature type="transmembrane region" description="Helical" evidence="1">
    <location>
        <begin position="185"/>
        <end position="207"/>
    </location>
</feature>